<organism evidence="1 2">
    <name type="scientific">Alteripontixanthobacter maritimus</name>
    <dbReference type="NCBI Taxonomy" id="2161824"/>
    <lineage>
        <taxon>Bacteria</taxon>
        <taxon>Pseudomonadati</taxon>
        <taxon>Pseudomonadota</taxon>
        <taxon>Alphaproteobacteria</taxon>
        <taxon>Sphingomonadales</taxon>
        <taxon>Erythrobacteraceae</taxon>
        <taxon>Alteripontixanthobacter</taxon>
    </lineage>
</organism>
<reference evidence="1 2" key="1">
    <citation type="submission" date="2018-04" db="EMBL/GenBank/DDBJ databases">
        <title>Altererythrobacter sp. HME9302 genome sequencing and assembly.</title>
        <authorList>
            <person name="Kang H."/>
            <person name="Kim H."/>
            <person name="Joh K."/>
        </authorList>
    </citation>
    <scope>NUCLEOTIDE SEQUENCE [LARGE SCALE GENOMIC DNA]</scope>
    <source>
        <strain evidence="1 2">HME9302</strain>
    </source>
</reference>
<keyword evidence="2" id="KW-1185">Reference proteome</keyword>
<gene>
    <name evidence="1" type="ORF">HME9302_01612</name>
</gene>
<protein>
    <submittedName>
        <fullName evidence="1">Uncharacterized protein</fullName>
    </submittedName>
</protein>
<dbReference type="AlphaFoldDB" id="A0A369QA28"/>
<dbReference type="EMBL" id="QBKA01000002">
    <property type="protein sequence ID" value="RDC60405.1"/>
    <property type="molecule type" value="Genomic_DNA"/>
</dbReference>
<sequence>MNLTSHEKEMPGPCAPAFFVSGARRISIGLSLAMVAAMLPVSGHAQQTAPQIQAQPVPVPSVQPPPSIRPVPGALELSKLVWSTMAAVDHANISGNYSVLRDMSAQGFQINNNAARLGEVFASIRQSRIDLSNTLLVPPTYIEAPRLVQADVFEVKGLFQIRPTSIQFQIFYQWEQGRWKLYGIDVQPLTMVEAMPAGVPTNR</sequence>
<evidence type="ECO:0000313" key="1">
    <source>
        <dbReference type="EMBL" id="RDC60405.1"/>
    </source>
</evidence>
<name>A0A369QA28_9SPHN</name>
<evidence type="ECO:0000313" key="2">
    <source>
        <dbReference type="Proteomes" id="UP000253727"/>
    </source>
</evidence>
<accession>A0A369QA28</accession>
<dbReference type="Proteomes" id="UP000253727">
    <property type="component" value="Unassembled WGS sequence"/>
</dbReference>
<comment type="caution">
    <text evidence="1">The sequence shown here is derived from an EMBL/GenBank/DDBJ whole genome shotgun (WGS) entry which is preliminary data.</text>
</comment>
<proteinExistence type="predicted"/>
<dbReference type="RefSeq" id="WP_230079923.1">
    <property type="nucleotide sequence ID" value="NZ_QBKA01000002.1"/>
</dbReference>